<comment type="caution">
    <text evidence="3">The sequence shown here is derived from an EMBL/GenBank/DDBJ whole genome shotgun (WGS) entry which is preliminary data.</text>
</comment>
<dbReference type="Gene3D" id="3.20.20.190">
    <property type="entry name" value="Phosphatidylinositol (PI) phosphodiesterase"/>
    <property type="match status" value="1"/>
</dbReference>
<dbReference type="InterPro" id="IPR030395">
    <property type="entry name" value="GP_PDE_dom"/>
</dbReference>
<dbReference type="InterPro" id="IPR017946">
    <property type="entry name" value="PLC-like_Pdiesterase_TIM-brl"/>
</dbReference>
<reference evidence="3 4" key="1">
    <citation type="submission" date="2012-05" db="EMBL/GenBank/DDBJ databases">
        <authorList>
            <person name="Harkins D.M."/>
            <person name="Madupu R."/>
            <person name="Durkin A.S."/>
            <person name="Torralba M."/>
            <person name="Methe B."/>
            <person name="Sutton G.G."/>
            <person name="Nelson K.E."/>
        </authorList>
    </citation>
    <scope>NUCLEOTIDE SEQUENCE [LARGE SCALE GENOMIC DNA]</scope>
    <source>
        <strain evidence="3 4">F0489</strain>
    </source>
</reference>
<dbReference type="Proteomes" id="UP000002941">
    <property type="component" value="Unassembled WGS sequence"/>
</dbReference>
<dbReference type="SUPFAM" id="SSF51695">
    <property type="entry name" value="PLC-like phosphodiesterases"/>
    <property type="match status" value="1"/>
</dbReference>
<dbReference type="GO" id="GO:0008081">
    <property type="term" value="F:phosphoric diester hydrolase activity"/>
    <property type="evidence" value="ECO:0007669"/>
    <property type="project" value="InterPro"/>
</dbReference>
<dbReference type="GO" id="GO:0006629">
    <property type="term" value="P:lipid metabolic process"/>
    <property type="evidence" value="ECO:0007669"/>
    <property type="project" value="InterPro"/>
</dbReference>
<evidence type="ECO:0000313" key="4">
    <source>
        <dbReference type="Proteomes" id="UP000002941"/>
    </source>
</evidence>
<dbReference type="Pfam" id="PF03009">
    <property type="entry name" value="GDPD"/>
    <property type="match status" value="1"/>
</dbReference>
<name>J1GV70_9ACTO</name>
<organism evidence="3 4">
    <name type="scientific">Actinomyces massiliensis F0489</name>
    <dbReference type="NCBI Taxonomy" id="1125718"/>
    <lineage>
        <taxon>Bacteria</taxon>
        <taxon>Bacillati</taxon>
        <taxon>Actinomycetota</taxon>
        <taxon>Actinomycetes</taxon>
        <taxon>Actinomycetales</taxon>
        <taxon>Actinomycetaceae</taxon>
        <taxon>Actinomyces</taxon>
    </lineage>
</organism>
<dbReference type="EMBL" id="AKFT01000211">
    <property type="protein sequence ID" value="EJF36990.1"/>
    <property type="molecule type" value="Genomic_DNA"/>
</dbReference>
<evidence type="ECO:0000313" key="3">
    <source>
        <dbReference type="EMBL" id="EJF36990.1"/>
    </source>
</evidence>
<dbReference type="PATRIC" id="fig|1125718.3.peg.2689"/>
<feature type="domain" description="GP-PDE" evidence="2">
    <location>
        <begin position="69"/>
        <end position="310"/>
    </location>
</feature>
<proteinExistence type="predicted"/>
<evidence type="ECO:0000256" key="1">
    <source>
        <dbReference type="SAM" id="MobiDB-lite"/>
    </source>
</evidence>
<protein>
    <submittedName>
        <fullName evidence="3">Glycerophosphodiester phosphodiesterase family protein</fullName>
    </submittedName>
</protein>
<sequence>MPDTSSTPDTSGPSGPHDGSREGPTARALARIAGMTVTATSSAGRAADGPDGAGRAPALAKRNAPCLERAVLAHRGLPSAAPENTMAAFCAAADAGARWIETDIDLLADSTPVIIHDTALGRTTDRSGSIYGLRAADLENIDAGGWFGPGFAGQRIPTLDSFIDFMNERGINANIELKANEQGAARSIELVDALAAALERLDACRQVLVSSFSQPLLMAFHQRHPQYATAVLYKSATIRPDWRSVAELCGAVAIHPEDAGLTEAMVHAARAAGYGVNVWTVNRPDRANQLFNWGCTGVFSDVYPLLAAGPAR</sequence>
<feature type="region of interest" description="Disordered" evidence="1">
    <location>
        <begin position="1"/>
        <end position="26"/>
    </location>
</feature>
<feature type="compositionally biased region" description="Low complexity" evidence="1">
    <location>
        <begin position="1"/>
        <end position="16"/>
    </location>
</feature>
<keyword evidence="4" id="KW-1185">Reference proteome</keyword>
<dbReference type="AlphaFoldDB" id="J1GV70"/>
<dbReference type="PANTHER" id="PTHR46211">
    <property type="entry name" value="GLYCEROPHOSPHORYL DIESTER PHOSPHODIESTERASE"/>
    <property type="match status" value="1"/>
</dbReference>
<dbReference type="PROSITE" id="PS51704">
    <property type="entry name" value="GP_PDE"/>
    <property type="match status" value="1"/>
</dbReference>
<gene>
    <name evidence="3" type="ORF">HMPREF1318_1409</name>
</gene>
<dbReference type="eggNOG" id="COG0584">
    <property type="taxonomic scope" value="Bacteria"/>
</dbReference>
<dbReference type="PANTHER" id="PTHR46211:SF1">
    <property type="entry name" value="GLYCEROPHOSPHODIESTER PHOSPHODIESTERASE, CYTOPLASMIC"/>
    <property type="match status" value="1"/>
</dbReference>
<accession>J1GV70</accession>
<evidence type="ECO:0000259" key="2">
    <source>
        <dbReference type="PROSITE" id="PS51704"/>
    </source>
</evidence>